<accession>A0A061CEF9</accession>
<proteinExistence type="predicted"/>
<dbReference type="GO" id="GO:0000976">
    <property type="term" value="F:transcription cis-regulatory region binding"/>
    <property type="evidence" value="ECO:0007669"/>
    <property type="project" value="TreeGrafter"/>
</dbReference>
<dbReference type="Pfam" id="PF00440">
    <property type="entry name" value="TetR_N"/>
    <property type="match status" value="1"/>
</dbReference>
<evidence type="ECO:0000259" key="3">
    <source>
        <dbReference type="PROSITE" id="PS50977"/>
    </source>
</evidence>
<dbReference type="InterPro" id="IPR050109">
    <property type="entry name" value="HTH-type_TetR-like_transc_reg"/>
</dbReference>
<dbReference type="InterPro" id="IPR009057">
    <property type="entry name" value="Homeodomain-like_sf"/>
</dbReference>
<gene>
    <name evidence="4" type="ORF">DQL93_00555</name>
</gene>
<keyword evidence="1 2" id="KW-0238">DNA-binding</keyword>
<dbReference type="PANTHER" id="PTHR30055:SF233">
    <property type="entry name" value="REGULATORY PROTEIN TETR"/>
    <property type="match status" value="1"/>
</dbReference>
<evidence type="ECO:0000256" key="2">
    <source>
        <dbReference type="PROSITE-ProRule" id="PRU00335"/>
    </source>
</evidence>
<dbReference type="SUPFAM" id="SSF46689">
    <property type="entry name" value="Homeodomain-like"/>
    <property type="match status" value="1"/>
</dbReference>
<protein>
    <submittedName>
        <fullName evidence="4">TetR/AcrR family transcriptional regulator</fullName>
    </submittedName>
</protein>
<dbReference type="RefSeq" id="WP_003616462.1">
    <property type="nucleotide sequence ID" value="NZ_CP046131.1"/>
</dbReference>
<name>A0A061CEF9_LACDL</name>
<dbReference type="GO" id="GO:0003700">
    <property type="term" value="F:DNA-binding transcription factor activity"/>
    <property type="evidence" value="ECO:0007669"/>
    <property type="project" value="TreeGrafter"/>
</dbReference>
<dbReference type="PRINTS" id="PR00455">
    <property type="entry name" value="HTHTETR"/>
</dbReference>
<sequence length="208" mass="23693">MPSQTFFNLPKEKQDRIMAAAREEFFTHSFDEASINRLIKAAGIPRGSFYQYFADKEDVYFYLGDQISQRMIEGARKELAACGYDPFALARKVLPQWLDEIFYGENAAFFYRKIDMLHSQQVPRPKQAEDPLACLSAQEIAGLTAKVALQDRTDLKFLLHSLLLAFISCLSEGAEDYEAGRPVDTAKLAQVLDRRLSYLENGFKKKAD</sequence>
<dbReference type="Gene3D" id="1.10.357.10">
    <property type="entry name" value="Tetracycline Repressor, domain 2"/>
    <property type="match status" value="1"/>
</dbReference>
<feature type="domain" description="HTH tetR-type" evidence="3">
    <location>
        <begin position="11"/>
        <end position="71"/>
    </location>
</feature>
<organism evidence="4">
    <name type="scientific">Lactobacillus delbrueckii subsp. lactis</name>
    <dbReference type="NCBI Taxonomy" id="29397"/>
    <lineage>
        <taxon>Bacteria</taxon>
        <taxon>Bacillati</taxon>
        <taxon>Bacillota</taxon>
        <taxon>Bacilli</taxon>
        <taxon>Lactobacillales</taxon>
        <taxon>Lactobacillaceae</taxon>
        <taxon>Lactobacillus</taxon>
    </lineage>
</organism>
<evidence type="ECO:0000256" key="1">
    <source>
        <dbReference type="ARBA" id="ARBA00023125"/>
    </source>
</evidence>
<dbReference type="EMBL" id="CP031023">
    <property type="protein sequence ID" value="AZA15328.1"/>
    <property type="molecule type" value="Genomic_DNA"/>
</dbReference>
<dbReference type="InterPro" id="IPR001647">
    <property type="entry name" value="HTH_TetR"/>
</dbReference>
<dbReference type="PROSITE" id="PS50977">
    <property type="entry name" value="HTH_TETR_2"/>
    <property type="match status" value="1"/>
</dbReference>
<dbReference type="AlphaFoldDB" id="A0A061CEF9"/>
<dbReference type="PANTHER" id="PTHR30055">
    <property type="entry name" value="HTH-TYPE TRANSCRIPTIONAL REGULATOR RUTR"/>
    <property type="match status" value="1"/>
</dbReference>
<evidence type="ECO:0000313" key="4">
    <source>
        <dbReference type="EMBL" id="AZA15328.1"/>
    </source>
</evidence>
<reference evidence="4" key="1">
    <citation type="submission" date="2018-07" db="EMBL/GenBank/DDBJ databases">
        <authorList>
            <person name="Somerville V."/>
        </authorList>
    </citation>
    <scope>NUCLEOTIDE SEQUENCE</scope>
    <source>
        <strain evidence="4">NWC_2_2</strain>
    </source>
</reference>
<feature type="DNA-binding region" description="H-T-H motif" evidence="2">
    <location>
        <begin position="34"/>
        <end position="53"/>
    </location>
</feature>